<comment type="caution">
    <text evidence="2">The sequence shown here is derived from an EMBL/GenBank/DDBJ whole genome shotgun (WGS) entry which is preliminary data.</text>
</comment>
<proteinExistence type="predicted"/>
<accession>A0A9P7JSF4</accession>
<evidence type="ECO:0000313" key="2">
    <source>
        <dbReference type="EMBL" id="KAG2104068.1"/>
    </source>
</evidence>
<keyword evidence="1" id="KW-1133">Transmembrane helix</keyword>
<gene>
    <name evidence="2" type="ORF">F5147DRAFT_775779</name>
</gene>
<evidence type="ECO:0000313" key="3">
    <source>
        <dbReference type="Proteomes" id="UP000823399"/>
    </source>
</evidence>
<evidence type="ECO:0000256" key="1">
    <source>
        <dbReference type="SAM" id="Phobius"/>
    </source>
</evidence>
<dbReference type="RefSeq" id="XP_041290773.1">
    <property type="nucleotide sequence ID" value="XM_041441771.1"/>
</dbReference>
<dbReference type="OrthoDB" id="5570013at2759"/>
<keyword evidence="3" id="KW-1185">Reference proteome</keyword>
<organism evidence="2 3">
    <name type="scientific">Suillus discolor</name>
    <dbReference type="NCBI Taxonomy" id="1912936"/>
    <lineage>
        <taxon>Eukaryota</taxon>
        <taxon>Fungi</taxon>
        <taxon>Dikarya</taxon>
        <taxon>Basidiomycota</taxon>
        <taxon>Agaricomycotina</taxon>
        <taxon>Agaricomycetes</taxon>
        <taxon>Agaricomycetidae</taxon>
        <taxon>Boletales</taxon>
        <taxon>Suillineae</taxon>
        <taxon>Suillaceae</taxon>
        <taxon>Suillus</taxon>
    </lineage>
</organism>
<dbReference type="GeneID" id="64704030"/>
<dbReference type="AlphaFoldDB" id="A0A9P7JSF4"/>
<keyword evidence="1" id="KW-0472">Membrane</keyword>
<dbReference type="EMBL" id="JABBWM010000042">
    <property type="protein sequence ID" value="KAG2104068.1"/>
    <property type="molecule type" value="Genomic_DNA"/>
</dbReference>
<keyword evidence="1" id="KW-0812">Transmembrane</keyword>
<sequence length="463" mass="50799">MNGDKKEVLQLQTEYDEAQTATTNSQNCESQFMQRPRRSITARLFGIGLMSLLLLAVFTHPGFNIVRSVSDYYEFSTGLNEPGYPDPSDGAVVRCIGSTEWDEYYELPSWAQQFPFGSESLFTLPVGSDSLYLISRGAFHYGTLTVEQSTEASDDVTVRIRAAYFKEEVFERTNICYLKRQENQNGIGIYASFFLQHYTSKSRLPGQDDKDQLMFDVTLTLPASASEDALYIKSLETSAPLFRHEVAALSDTVFFGSISLNTLHFPINVQSVAAETGIFTTANGLIKGHFHSTSSLKLITTNMPIDADVVLFHNESAKPSELVMATANAPLNARVSLTTASGYGGEFGVDAQTANAPFTLTYVNSTVYSQLNSKSKTANAPATVHLHSAFEGSFSISSSIIGPSLEQHRVEDPAGKGRERHITASRSWGHIQGSVRWAEAEHCRSGTGFVQLSTVLSPARLIL</sequence>
<dbReference type="Proteomes" id="UP000823399">
    <property type="component" value="Unassembled WGS sequence"/>
</dbReference>
<reference evidence="2" key="1">
    <citation type="journal article" date="2020" name="New Phytol.">
        <title>Comparative genomics reveals dynamic genome evolution in host specialist ectomycorrhizal fungi.</title>
        <authorList>
            <person name="Lofgren L.A."/>
            <person name="Nguyen N.H."/>
            <person name="Vilgalys R."/>
            <person name="Ruytinx J."/>
            <person name="Liao H.L."/>
            <person name="Branco S."/>
            <person name="Kuo A."/>
            <person name="LaButti K."/>
            <person name="Lipzen A."/>
            <person name="Andreopoulos W."/>
            <person name="Pangilinan J."/>
            <person name="Riley R."/>
            <person name="Hundley H."/>
            <person name="Na H."/>
            <person name="Barry K."/>
            <person name="Grigoriev I.V."/>
            <person name="Stajich J.E."/>
            <person name="Kennedy P.G."/>
        </authorList>
    </citation>
    <scope>NUCLEOTIDE SEQUENCE</scope>
    <source>
        <strain evidence="2">FC423</strain>
    </source>
</reference>
<name>A0A9P7JSF4_9AGAM</name>
<protein>
    <submittedName>
        <fullName evidence="2">Uncharacterized protein</fullName>
    </submittedName>
</protein>
<feature type="transmembrane region" description="Helical" evidence="1">
    <location>
        <begin position="40"/>
        <end position="58"/>
    </location>
</feature>